<dbReference type="InterPro" id="IPR051474">
    <property type="entry name" value="Anti-sigma-K/W_factor"/>
</dbReference>
<reference evidence="2 3" key="1">
    <citation type="journal article" date="2021" name="Genome Biol. Evol.">
        <title>Complete Genome Sequencing of a Novel Gloeobacter Species from a Waterfall Cave in Mexico.</title>
        <authorList>
            <person name="Saw J.H."/>
            <person name="Cardona T."/>
            <person name="Montejano G."/>
        </authorList>
    </citation>
    <scope>NUCLEOTIDE SEQUENCE [LARGE SCALE GENOMIC DNA]</scope>
    <source>
        <strain evidence="2">MG652769</strain>
    </source>
</reference>
<dbReference type="EMBL" id="CP063845">
    <property type="protein sequence ID" value="UFP93395.1"/>
    <property type="molecule type" value="Genomic_DNA"/>
</dbReference>
<protein>
    <submittedName>
        <fullName evidence="2">Anti-sigma factor</fullName>
    </submittedName>
</protein>
<accession>A0ABY3PIB5</accession>
<dbReference type="Proteomes" id="UP001054846">
    <property type="component" value="Chromosome"/>
</dbReference>
<proteinExistence type="predicted"/>
<gene>
    <name evidence="2" type="ORF">ISF26_16535</name>
</gene>
<feature type="domain" description="Anti-sigma K factor RskA C-terminal" evidence="1">
    <location>
        <begin position="97"/>
        <end position="233"/>
    </location>
</feature>
<evidence type="ECO:0000313" key="2">
    <source>
        <dbReference type="EMBL" id="UFP93395.1"/>
    </source>
</evidence>
<evidence type="ECO:0000259" key="1">
    <source>
        <dbReference type="Pfam" id="PF10099"/>
    </source>
</evidence>
<dbReference type="PANTHER" id="PTHR37461:SF1">
    <property type="entry name" value="ANTI-SIGMA-K FACTOR RSKA"/>
    <property type="match status" value="1"/>
</dbReference>
<dbReference type="Pfam" id="PF10099">
    <property type="entry name" value="RskA_C"/>
    <property type="match status" value="1"/>
</dbReference>
<keyword evidence="3" id="KW-1185">Reference proteome</keyword>
<evidence type="ECO:0000313" key="3">
    <source>
        <dbReference type="Proteomes" id="UP001054846"/>
    </source>
</evidence>
<dbReference type="RefSeq" id="WP_230840395.1">
    <property type="nucleotide sequence ID" value="NZ_CP063845.1"/>
</dbReference>
<sequence>MSGPQPPEEHQALLVDYVLEQLNPEQTSTVQSLIARDPAAAAEVERLRRVRDLLPYGVAAEPPAGLESAILAAMDAAPPQADRPRRGLTVVPWRPIAAAAAAVLVLALGIDSLRLRQELSTTADLVQLLQQPNTRLFALRGTGATTAASGSIVMDLDRRTALVAVQNLPASSPGQTYHLWAIVDGEPLTCGEFKTDAKGTAVARLEVPPGLYSSVVSQLLVTREAAGSADKPGEAEVMISVT</sequence>
<organism evidence="2 3">
    <name type="scientific">Gloeobacter morelensis MG652769</name>
    <dbReference type="NCBI Taxonomy" id="2781736"/>
    <lineage>
        <taxon>Bacteria</taxon>
        <taxon>Bacillati</taxon>
        <taxon>Cyanobacteriota</taxon>
        <taxon>Cyanophyceae</taxon>
        <taxon>Gloeobacterales</taxon>
        <taxon>Gloeobacteraceae</taxon>
        <taxon>Gloeobacter</taxon>
        <taxon>Gloeobacter morelensis</taxon>
    </lineage>
</organism>
<dbReference type="InterPro" id="IPR018764">
    <property type="entry name" value="RskA_C"/>
</dbReference>
<name>A0ABY3PIB5_9CYAN</name>
<dbReference type="PANTHER" id="PTHR37461">
    <property type="entry name" value="ANTI-SIGMA-K FACTOR RSKA"/>
    <property type="match status" value="1"/>
</dbReference>